<dbReference type="STRING" id="5722.A2FME0"/>
<feature type="repeat" description="WD" evidence="6">
    <location>
        <begin position="531"/>
        <end position="572"/>
    </location>
</feature>
<evidence type="ECO:0000313" key="9">
    <source>
        <dbReference type="Proteomes" id="UP000001542"/>
    </source>
</evidence>
<dbReference type="OMA" id="VWCESEE"/>
<dbReference type="InterPro" id="IPR019775">
    <property type="entry name" value="WD40_repeat_CS"/>
</dbReference>
<dbReference type="VEuPathDB" id="TrichDB:TVAG_342320"/>
<dbReference type="VEuPathDB" id="TrichDB:TVAGG3_0590180"/>
<dbReference type="InterPro" id="IPR020472">
    <property type="entry name" value="WD40_PAC1"/>
</dbReference>
<dbReference type="InParanoid" id="A2FME0"/>
<keyword evidence="4" id="KW-0539">Nucleus</keyword>
<feature type="repeat" description="WD" evidence="6">
    <location>
        <begin position="615"/>
        <end position="656"/>
    </location>
</feature>
<evidence type="ECO:0000256" key="5">
    <source>
        <dbReference type="ARBA" id="ARBA00038229"/>
    </source>
</evidence>
<evidence type="ECO:0000256" key="1">
    <source>
        <dbReference type="ARBA" id="ARBA00004604"/>
    </source>
</evidence>
<accession>A2FME0</accession>
<dbReference type="CDD" id="cd00200">
    <property type="entry name" value="WD40"/>
    <property type="match status" value="2"/>
</dbReference>
<keyword evidence="3" id="KW-0677">Repeat</keyword>
<dbReference type="InterPro" id="IPR007148">
    <property type="entry name" value="SSU_processome_Utp12"/>
</dbReference>
<dbReference type="Pfam" id="PF00400">
    <property type="entry name" value="WD40"/>
    <property type="match status" value="2"/>
</dbReference>
<feature type="repeat" description="WD" evidence="6">
    <location>
        <begin position="573"/>
        <end position="614"/>
    </location>
</feature>
<dbReference type="KEGG" id="tva:4751640"/>
<feature type="repeat" description="WD" evidence="6">
    <location>
        <begin position="357"/>
        <end position="401"/>
    </location>
</feature>
<dbReference type="FunCoup" id="A2FME0">
    <property type="interactions" value="1043"/>
</dbReference>
<keyword evidence="9" id="KW-1185">Reference proteome</keyword>
<dbReference type="AlphaFoldDB" id="A2FME0"/>
<dbReference type="SMART" id="SM00320">
    <property type="entry name" value="WD40"/>
    <property type="match status" value="11"/>
</dbReference>
<name>A2FME0_TRIV3</name>
<dbReference type="PRINTS" id="PR00320">
    <property type="entry name" value="GPROTEINBRPT"/>
</dbReference>
<dbReference type="OrthoDB" id="407922at2759"/>
<evidence type="ECO:0000256" key="3">
    <source>
        <dbReference type="ARBA" id="ARBA00022737"/>
    </source>
</evidence>
<sequence length="843" mass="94675">MEHAYLGFTFDSVLGLHATRAKSVQVLKKSGLILSAQADKLVAYSTNLSQIKQEFNPPAKFKEQHETIQINDVVVSPNEELIAVGYSNAEISVFNVEGEEVNHFTGHRRPITCLAFNSDSNLLASGSQDNDIVIWDVIGDCGICRFSGHQNAITDMCFIPETPWLISASKDTHIRVWDLDINFCIQTVTVAASELYALCLISPIKLVAAGKSSDFFSFIISNPEEVDTKNTIVLTQDVQINRDTKHRVQDIALAPDGKSMAFVTSGENIDVWSILSEEEMEKKRKRRAKRAQKSGGQATEVLQFEKEQTITLPARLCNAEFLGKLIVATLADNSIVVLENVQKEGEEQATFQIKHQTKGHNNDIRGLAFFGESEDEIDKIVSASEGSVRIWDLESKQCIQTIACGTISSIAVLPGGRFFILGTKEGNIEMCDSSQGQVYSTNKCHDGRIWQIIVAPGCTEVATCSSDKEIKFWNIGFKNEQPVLLHKRTLKLPDECYSICYSPDSKYIACALLDSTVRVFEVETLSFHLSLYGSHLPVTFVDYSYDNELIVTASADKNLRIWGTEFGDCHRSLWAHENVVVCSKFIPKTHYAWTCGRDGVLKMWDCDTFRCVQTLRSHIGEIYAMDVSPNGSYVVTGGRDKGIRLWKRTTEKIYLSIEEEKRLEQQIETQNAEKNDRTIQALRGSIFGGAVVDTPGRMTVESIEHGDRLRDDIAAANKEKENPGENPLMRNVSPKDYLLNSMRKINRADMDVVMQSLPFSSAVSFLQWSSEWLEEGKEIELTVRCINSLIKFHERQMESSPEIKDIFVKIRDLVHGKVNEMRSRCGSNLAALKIIQKEIQRPF</sequence>
<gene>
    <name evidence="8" type="ORF">TVAG_342320</name>
</gene>
<dbReference type="InterPro" id="IPR051570">
    <property type="entry name" value="TBC1_cilium_biogenesis"/>
</dbReference>
<evidence type="ECO:0000256" key="6">
    <source>
        <dbReference type="PROSITE-ProRule" id="PRU00221"/>
    </source>
</evidence>
<dbReference type="SMR" id="A2FME0"/>
<dbReference type="SUPFAM" id="SSF50998">
    <property type="entry name" value="Quinoprotein alcohol dehydrogenase-like"/>
    <property type="match status" value="1"/>
</dbReference>
<dbReference type="SUPFAM" id="SSF63825">
    <property type="entry name" value="YWTD domain"/>
    <property type="match status" value="1"/>
</dbReference>
<dbReference type="EMBL" id="DS113885">
    <property type="protein sequence ID" value="EAX93915.1"/>
    <property type="molecule type" value="Genomic_DNA"/>
</dbReference>
<dbReference type="PROSITE" id="PS50294">
    <property type="entry name" value="WD_REPEATS_REGION"/>
    <property type="match status" value="4"/>
</dbReference>
<dbReference type="InterPro" id="IPR001680">
    <property type="entry name" value="WD40_rpt"/>
</dbReference>
<dbReference type="Proteomes" id="UP000001542">
    <property type="component" value="Unassembled WGS sequence"/>
</dbReference>
<dbReference type="PROSITE" id="PS00678">
    <property type="entry name" value="WD_REPEATS_1"/>
    <property type="match status" value="3"/>
</dbReference>
<feature type="domain" description="Small-subunit processome Utp12" evidence="7">
    <location>
        <begin position="735"/>
        <end position="836"/>
    </location>
</feature>
<dbReference type="Pfam" id="PF04003">
    <property type="entry name" value="Utp12"/>
    <property type="match status" value="1"/>
</dbReference>
<dbReference type="Gene3D" id="2.130.10.10">
    <property type="entry name" value="YVTN repeat-like/Quinoprotein amine dehydrogenase"/>
    <property type="match status" value="3"/>
</dbReference>
<feature type="repeat" description="WD" evidence="6">
    <location>
        <begin position="104"/>
        <end position="137"/>
    </location>
</feature>
<dbReference type="RefSeq" id="XP_001306845.1">
    <property type="nucleotide sequence ID" value="XM_001306844.1"/>
</dbReference>
<comment type="similarity">
    <text evidence="5">Belongs to the WD repeat WDR3/UTP12 family.</text>
</comment>
<dbReference type="PROSITE" id="PS50082">
    <property type="entry name" value="WD_REPEATS_2"/>
    <property type="match status" value="6"/>
</dbReference>
<dbReference type="InterPro" id="IPR011047">
    <property type="entry name" value="Quinoprotein_ADH-like_sf"/>
</dbReference>
<dbReference type="GO" id="GO:0034388">
    <property type="term" value="C:Pwp2p-containing subcomplex of 90S preribosome"/>
    <property type="evidence" value="ECO:0000318"/>
    <property type="project" value="GO_Central"/>
</dbReference>
<reference evidence="8" key="1">
    <citation type="submission" date="2006-10" db="EMBL/GenBank/DDBJ databases">
        <authorList>
            <person name="Amadeo P."/>
            <person name="Zhao Q."/>
            <person name="Wortman J."/>
            <person name="Fraser-Liggett C."/>
            <person name="Carlton J."/>
        </authorList>
    </citation>
    <scope>NUCLEOTIDE SEQUENCE</scope>
    <source>
        <strain evidence="8">G3</strain>
    </source>
</reference>
<comment type="subcellular location">
    <subcellularLocation>
        <location evidence="1">Nucleus</location>
        <location evidence="1">Nucleolus</location>
    </subcellularLocation>
</comment>
<dbReference type="GO" id="GO:0032040">
    <property type="term" value="C:small-subunit processome"/>
    <property type="evidence" value="ECO:0000318"/>
    <property type="project" value="GO_Central"/>
</dbReference>
<evidence type="ECO:0000256" key="4">
    <source>
        <dbReference type="ARBA" id="ARBA00023242"/>
    </source>
</evidence>
<organism evidence="8 9">
    <name type="scientific">Trichomonas vaginalis (strain ATCC PRA-98 / G3)</name>
    <dbReference type="NCBI Taxonomy" id="412133"/>
    <lineage>
        <taxon>Eukaryota</taxon>
        <taxon>Metamonada</taxon>
        <taxon>Parabasalia</taxon>
        <taxon>Trichomonadida</taxon>
        <taxon>Trichomonadidae</taxon>
        <taxon>Trichomonas</taxon>
    </lineage>
</organism>
<proteinExistence type="inferred from homology"/>
<protein>
    <submittedName>
        <fullName evidence="8">WD repeat protein, putative</fullName>
    </submittedName>
</protein>
<dbReference type="Pfam" id="PF25172">
    <property type="entry name" value="Beta-prop_WDR3_2nd"/>
    <property type="match status" value="1"/>
</dbReference>
<dbReference type="GO" id="GO:0030490">
    <property type="term" value="P:maturation of SSU-rRNA"/>
    <property type="evidence" value="ECO:0000318"/>
    <property type="project" value="GO_Central"/>
</dbReference>
<evidence type="ECO:0000259" key="7">
    <source>
        <dbReference type="Pfam" id="PF04003"/>
    </source>
</evidence>
<dbReference type="eggNOG" id="KOG0306">
    <property type="taxonomic scope" value="Eukaryota"/>
</dbReference>
<feature type="repeat" description="WD" evidence="6">
    <location>
        <begin position="146"/>
        <end position="187"/>
    </location>
</feature>
<evidence type="ECO:0000256" key="2">
    <source>
        <dbReference type="ARBA" id="ARBA00022574"/>
    </source>
</evidence>
<reference evidence="8" key="2">
    <citation type="journal article" date="2007" name="Science">
        <title>Draft genome sequence of the sexually transmitted pathogen Trichomonas vaginalis.</title>
        <authorList>
            <person name="Carlton J.M."/>
            <person name="Hirt R.P."/>
            <person name="Silva J.C."/>
            <person name="Delcher A.L."/>
            <person name="Schatz M."/>
            <person name="Zhao Q."/>
            <person name="Wortman J.R."/>
            <person name="Bidwell S.L."/>
            <person name="Alsmark U.C.M."/>
            <person name="Besteiro S."/>
            <person name="Sicheritz-Ponten T."/>
            <person name="Noel C.J."/>
            <person name="Dacks J.B."/>
            <person name="Foster P.G."/>
            <person name="Simillion C."/>
            <person name="Van de Peer Y."/>
            <person name="Miranda-Saavedra D."/>
            <person name="Barton G.J."/>
            <person name="Westrop G.D."/>
            <person name="Mueller S."/>
            <person name="Dessi D."/>
            <person name="Fiori P.L."/>
            <person name="Ren Q."/>
            <person name="Paulsen I."/>
            <person name="Zhang H."/>
            <person name="Bastida-Corcuera F.D."/>
            <person name="Simoes-Barbosa A."/>
            <person name="Brown M.T."/>
            <person name="Hayes R.D."/>
            <person name="Mukherjee M."/>
            <person name="Okumura C.Y."/>
            <person name="Schneider R."/>
            <person name="Smith A.J."/>
            <person name="Vanacova S."/>
            <person name="Villalvazo M."/>
            <person name="Haas B.J."/>
            <person name="Pertea M."/>
            <person name="Feldblyum T.V."/>
            <person name="Utterback T.R."/>
            <person name="Shu C.L."/>
            <person name="Osoegawa K."/>
            <person name="de Jong P.J."/>
            <person name="Hrdy I."/>
            <person name="Horvathova L."/>
            <person name="Zubacova Z."/>
            <person name="Dolezal P."/>
            <person name="Malik S.B."/>
            <person name="Logsdon J.M. Jr."/>
            <person name="Henze K."/>
            <person name="Gupta A."/>
            <person name="Wang C.C."/>
            <person name="Dunne R.L."/>
            <person name="Upcroft J.A."/>
            <person name="Upcroft P."/>
            <person name="White O."/>
            <person name="Salzberg S.L."/>
            <person name="Tang P."/>
            <person name="Chiu C.-H."/>
            <person name="Lee Y.-S."/>
            <person name="Embley T.M."/>
            <person name="Coombs G.H."/>
            <person name="Mottram J.C."/>
            <person name="Tachezy J."/>
            <person name="Fraser-Liggett C.M."/>
            <person name="Johnson P.J."/>
        </authorList>
    </citation>
    <scope>NUCLEOTIDE SEQUENCE [LARGE SCALE GENOMIC DNA]</scope>
    <source>
        <strain evidence="8">G3</strain>
    </source>
</reference>
<dbReference type="InterPro" id="IPR015943">
    <property type="entry name" value="WD40/YVTN_repeat-like_dom_sf"/>
</dbReference>
<keyword evidence="2 6" id="KW-0853">WD repeat</keyword>
<dbReference type="PANTHER" id="PTHR19853:SF0">
    <property type="entry name" value="WD REPEAT-CONTAINING PROTEIN 3"/>
    <property type="match status" value="1"/>
</dbReference>
<dbReference type="GO" id="GO:0030515">
    <property type="term" value="F:snoRNA binding"/>
    <property type="evidence" value="ECO:0000318"/>
    <property type="project" value="GO_Central"/>
</dbReference>
<evidence type="ECO:0000313" key="8">
    <source>
        <dbReference type="EMBL" id="EAX93915.1"/>
    </source>
</evidence>
<dbReference type="PANTHER" id="PTHR19853">
    <property type="entry name" value="WD REPEAT CONTAINING PROTEIN 3 WDR3"/>
    <property type="match status" value="1"/>
</dbReference>